<dbReference type="SMART" id="SM00355">
    <property type="entry name" value="ZnF_C2H2"/>
    <property type="match status" value="2"/>
</dbReference>
<keyword evidence="6" id="KW-0863">Zinc-finger</keyword>
<comment type="function">
    <text evidence="5">Involved in transvection phenomena (= synapsis-dependent gene expression), where the synaptic pairing of chromosomes carrying genes with which zeste interacts influences the expression of these genes. Zeste binds to DNA and stimulates transcription from a nearby promoter.</text>
</comment>
<evidence type="ECO:0000256" key="3">
    <source>
        <dbReference type="ARBA" id="ARBA00023015"/>
    </source>
</evidence>
<evidence type="ECO:0000256" key="2">
    <source>
        <dbReference type="ARBA" id="ARBA00016807"/>
    </source>
</evidence>
<sequence>MVWCPICDDPGEDSFHDVYSLRRHVRKFHPDKLDEIVPKKNRSSEAALLCHECGESFSSISNLNRHVKNIHYGKTQHDLMQPKQTYSNNKIIHETEEENFKSENFRLSNEDYHVIREDAVEQEDGSVLVVPREAPKLTEDAVPTIFIEHLRYRKRKRLVDSEEGEDKVEIDDRKISEKQKTVLFSFLEKEVHLRDGTYSEDFTLKDARKRWMEISDALNNIPGPKRGWNSWRQTWKDMRRHATIQYSVKNDFSYVTSNNKKILKLIGYDVDCEEPSSDKEEIIVFEHTNDDFQTQTVANEQNNDVSMTLPDNEESSLCKGEEIIMFEHTNEDNESITEEEVAPKKNKSAKSILKMSTNSNMSNMSEGKFLVKERYYAEKLEIMKKDSEMRREHLDLIKRDVEAKERIAKVLEGIIANNTVMFEC</sequence>
<dbReference type="InterPro" id="IPR036236">
    <property type="entry name" value="Znf_C2H2_sf"/>
</dbReference>
<keyword evidence="3" id="KW-0805">Transcription regulation</keyword>
<dbReference type="GO" id="GO:0008270">
    <property type="term" value="F:zinc ion binding"/>
    <property type="evidence" value="ECO:0007669"/>
    <property type="project" value="UniProtKB-KW"/>
</dbReference>
<dbReference type="EMBL" id="OU896717">
    <property type="protein sequence ID" value="CAH1118610.1"/>
    <property type="molecule type" value="Genomic_DNA"/>
</dbReference>
<name>A0A9P0DE13_PHACE</name>
<dbReference type="AlphaFoldDB" id="A0A9P0DE13"/>
<dbReference type="Pfam" id="PF13873">
    <property type="entry name" value="Myb_DNA-bind_5"/>
    <property type="match status" value="1"/>
</dbReference>
<dbReference type="Pfam" id="PF13894">
    <property type="entry name" value="zf-C2H2_4"/>
    <property type="match status" value="1"/>
</dbReference>
<keyword evidence="9" id="KW-1185">Reference proteome</keyword>
<dbReference type="PROSITE" id="PS50157">
    <property type="entry name" value="ZINC_FINGER_C2H2_2"/>
    <property type="match status" value="1"/>
</dbReference>
<keyword evidence="4" id="KW-0804">Transcription</keyword>
<keyword evidence="6" id="KW-0479">Metal-binding</keyword>
<evidence type="ECO:0000256" key="4">
    <source>
        <dbReference type="ARBA" id="ARBA00023163"/>
    </source>
</evidence>
<reference evidence="8" key="2">
    <citation type="submission" date="2022-10" db="EMBL/GenBank/DDBJ databases">
        <authorList>
            <consortium name="ENA_rothamsted_submissions"/>
            <consortium name="culmorum"/>
            <person name="King R."/>
        </authorList>
    </citation>
    <scope>NUCLEOTIDE SEQUENCE</scope>
</reference>
<evidence type="ECO:0000313" key="9">
    <source>
        <dbReference type="Proteomes" id="UP001153737"/>
    </source>
</evidence>
<dbReference type="Gene3D" id="3.30.160.60">
    <property type="entry name" value="Classic Zinc Finger"/>
    <property type="match status" value="1"/>
</dbReference>
<comment type="subunit">
    <text evidence="1">Self-associates forming complexes of several hundred monomers.</text>
</comment>
<evidence type="ECO:0000256" key="6">
    <source>
        <dbReference type="PROSITE-ProRule" id="PRU00042"/>
    </source>
</evidence>
<dbReference type="PROSITE" id="PS00028">
    <property type="entry name" value="ZINC_FINGER_C2H2_1"/>
    <property type="match status" value="1"/>
</dbReference>
<proteinExistence type="predicted"/>
<organism evidence="8 9">
    <name type="scientific">Phaedon cochleariae</name>
    <name type="common">Mustard beetle</name>
    <dbReference type="NCBI Taxonomy" id="80249"/>
    <lineage>
        <taxon>Eukaryota</taxon>
        <taxon>Metazoa</taxon>
        <taxon>Ecdysozoa</taxon>
        <taxon>Arthropoda</taxon>
        <taxon>Hexapoda</taxon>
        <taxon>Insecta</taxon>
        <taxon>Pterygota</taxon>
        <taxon>Neoptera</taxon>
        <taxon>Endopterygota</taxon>
        <taxon>Coleoptera</taxon>
        <taxon>Polyphaga</taxon>
        <taxon>Cucujiformia</taxon>
        <taxon>Chrysomeloidea</taxon>
        <taxon>Chrysomelidae</taxon>
        <taxon>Chrysomelinae</taxon>
        <taxon>Chrysomelini</taxon>
        <taxon>Phaedon</taxon>
    </lineage>
</organism>
<evidence type="ECO:0000256" key="1">
    <source>
        <dbReference type="ARBA" id="ARBA00011764"/>
    </source>
</evidence>
<evidence type="ECO:0000259" key="7">
    <source>
        <dbReference type="PROSITE" id="PS50157"/>
    </source>
</evidence>
<protein>
    <recommendedName>
        <fullName evidence="2">Regulatory protein zeste</fullName>
    </recommendedName>
</protein>
<reference evidence="8" key="1">
    <citation type="submission" date="2022-01" db="EMBL/GenBank/DDBJ databases">
        <authorList>
            <person name="King R."/>
        </authorList>
    </citation>
    <scope>NUCLEOTIDE SEQUENCE</scope>
</reference>
<accession>A0A9P0DE13</accession>
<evidence type="ECO:0000313" key="8">
    <source>
        <dbReference type="EMBL" id="CAH1118610.1"/>
    </source>
</evidence>
<dbReference type="InterPro" id="IPR028002">
    <property type="entry name" value="Myb_DNA-bind_5"/>
</dbReference>
<gene>
    <name evidence="8" type="ORF">PHAECO_LOCUS2595</name>
</gene>
<dbReference type="Proteomes" id="UP001153737">
    <property type="component" value="Chromosome 11"/>
</dbReference>
<keyword evidence="6" id="KW-0862">Zinc</keyword>
<feature type="domain" description="C2H2-type" evidence="7">
    <location>
        <begin position="48"/>
        <end position="76"/>
    </location>
</feature>
<evidence type="ECO:0000256" key="5">
    <source>
        <dbReference type="ARBA" id="ARBA00025466"/>
    </source>
</evidence>
<dbReference type="InterPro" id="IPR013087">
    <property type="entry name" value="Znf_C2H2_type"/>
</dbReference>
<dbReference type="SUPFAM" id="SSF57667">
    <property type="entry name" value="beta-beta-alpha zinc fingers"/>
    <property type="match status" value="1"/>
</dbReference>